<evidence type="ECO:0000313" key="4">
    <source>
        <dbReference type="Ensembl" id="ENSMALP00000016855.1"/>
    </source>
</evidence>
<reference evidence="4" key="2">
    <citation type="submission" date="2025-09" db="UniProtKB">
        <authorList>
            <consortium name="Ensembl"/>
        </authorList>
    </citation>
    <scope>IDENTIFICATION</scope>
</reference>
<feature type="region of interest" description="Disordered" evidence="2">
    <location>
        <begin position="203"/>
        <end position="231"/>
    </location>
</feature>
<dbReference type="Gene3D" id="1.20.58.2190">
    <property type="match status" value="1"/>
</dbReference>
<evidence type="ECO:0000313" key="5">
    <source>
        <dbReference type="Proteomes" id="UP000261600"/>
    </source>
</evidence>
<feature type="region of interest" description="Disordered" evidence="2">
    <location>
        <begin position="398"/>
        <end position="420"/>
    </location>
</feature>
<evidence type="ECO:0000256" key="2">
    <source>
        <dbReference type="SAM" id="MobiDB-lite"/>
    </source>
</evidence>
<reference evidence="4" key="1">
    <citation type="submission" date="2025-08" db="UniProtKB">
        <authorList>
            <consortium name="Ensembl"/>
        </authorList>
    </citation>
    <scope>IDENTIFICATION</scope>
</reference>
<feature type="region of interest" description="Disordered" evidence="2">
    <location>
        <begin position="352"/>
        <end position="379"/>
    </location>
</feature>
<feature type="compositionally biased region" description="Polar residues" evidence="2">
    <location>
        <begin position="360"/>
        <end position="372"/>
    </location>
</feature>
<proteinExistence type="inferred from homology"/>
<name>A0A3Q3JJG5_MONAL</name>
<comment type="similarity">
    <text evidence="1">Belongs to the SPATA2 family.</text>
</comment>
<evidence type="ECO:0000256" key="1">
    <source>
        <dbReference type="ARBA" id="ARBA00038142"/>
    </source>
</evidence>
<keyword evidence="5" id="KW-1185">Reference proteome</keyword>
<dbReference type="PANTHER" id="PTHR15326:SF9">
    <property type="entry name" value="SPERMATOGENESIS-ASSOCIATED PROTEIN 2"/>
    <property type="match status" value="1"/>
</dbReference>
<evidence type="ECO:0000259" key="3">
    <source>
        <dbReference type="Pfam" id="PF21388"/>
    </source>
</evidence>
<sequence>MKDGGGAGEPTEVSRQELYEAYVNCYVQPCTEVQPCRDAELMKKATQYLLREPRSRDAFTVFPFYQAVGENCDALGTDCRTHLSAFIKATELLEIICVNLFLQPWKKEIRTLKTFTGPFVYCLLPVLSSSTLKSVLASIGYLPYTDTPQSEFRLRDDPNPDRAMKLGFELLLARVQCSHFLELLEKDQLGPVEWLEVLQREGSTKLEEPTDKTTTIGQKEEEKKEEEADRKEVPLYLDSRLAMTSQPKPRHLNLLCVDHSIMEMQRIYPDLAFRGRPLVSDKPHQANSSRSSSKDAHTAMGNYGDDGKVAELCKADCIKGTKAAATAVGSRSDSSKAGDVFCDDGRSRGCNDGSGGWSTPPGNTASSSFSHTDGSRVDEELSGPQAISLHITLRAGSKAEPSLKPGECQATAEPPAWTQEQATAGNTHTCFVM</sequence>
<dbReference type="STRING" id="43700.ENSMALP00000016855"/>
<dbReference type="GO" id="GO:0005737">
    <property type="term" value="C:cytoplasm"/>
    <property type="evidence" value="ECO:0007669"/>
    <property type="project" value="TreeGrafter"/>
</dbReference>
<dbReference type="Pfam" id="PF21388">
    <property type="entry name" value="SPATA2_PUB-like"/>
    <property type="match status" value="1"/>
</dbReference>
<feature type="region of interest" description="Disordered" evidence="2">
    <location>
        <begin position="279"/>
        <end position="300"/>
    </location>
</feature>
<dbReference type="InterPro" id="IPR048839">
    <property type="entry name" value="SPATA2_PUB-like"/>
</dbReference>
<dbReference type="Ensembl" id="ENSMALT00000017191.1">
    <property type="protein sequence ID" value="ENSMALP00000016855.1"/>
    <property type="gene ID" value="ENSMALG00000011810.1"/>
</dbReference>
<dbReference type="Proteomes" id="UP000261600">
    <property type="component" value="Unplaced"/>
</dbReference>
<feature type="compositionally biased region" description="Basic and acidic residues" evidence="2">
    <location>
        <begin position="218"/>
        <end position="231"/>
    </location>
</feature>
<dbReference type="AlphaFoldDB" id="A0A3Q3JJG5"/>
<protein>
    <recommendedName>
        <fullName evidence="3">Spermatogenesis-associated protein 2 PUB-like domain-containing protein</fullName>
    </recommendedName>
</protein>
<organism evidence="4 5">
    <name type="scientific">Monopterus albus</name>
    <name type="common">Swamp eel</name>
    <dbReference type="NCBI Taxonomy" id="43700"/>
    <lineage>
        <taxon>Eukaryota</taxon>
        <taxon>Metazoa</taxon>
        <taxon>Chordata</taxon>
        <taxon>Craniata</taxon>
        <taxon>Vertebrata</taxon>
        <taxon>Euteleostomi</taxon>
        <taxon>Actinopterygii</taxon>
        <taxon>Neopterygii</taxon>
        <taxon>Teleostei</taxon>
        <taxon>Neoteleostei</taxon>
        <taxon>Acanthomorphata</taxon>
        <taxon>Anabantaria</taxon>
        <taxon>Synbranchiformes</taxon>
        <taxon>Synbranchidae</taxon>
        <taxon>Monopterus</taxon>
    </lineage>
</organism>
<feature type="domain" description="Spermatogenesis-associated protein 2 PUB-like" evidence="3">
    <location>
        <begin position="33"/>
        <end position="198"/>
    </location>
</feature>
<dbReference type="PANTHER" id="PTHR15326">
    <property type="entry name" value="SPERMATOGENESIS-ASSOCIATED PROTEIN 2/TAMOZHENNIC"/>
    <property type="match status" value="1"/>
</dbReference>
<accession>A0A3Q3JJG5</accession>